<dbReference type="EMBL" id="CM037617">
    <property type="protein sequence ID" value="KAH8005813.1"/>
    <property type="molecule type" value="Genomic_DNA"/>
</dbReference>
<dbReference type="Proteomes" id="UP000827872">
    <property type="component" value="Linkage Group LG04"/>
</dbReference>
<name>A0ACB8FJU8_9SAUR</name>
<evidence type="ECO:0000313" key="2">
    <source>
        <dbReference type="Proteomes" id="UP000827872"/>
    </source>
</evidence>
<keyword evidence="2" id="KW-1185">Reference proteome</keyword>
<organism evidence="1 2">
    <name type="scientific">Sphaerodactylus townsendi</name>
    <dbReference type="NCBI Taxonomy" id="933632"/>
    <lineage>
        <taxon>Eukaryota</taxon>
        <taxon>Metazoa</taxon>
        <taxon>Chordata</taxon>
        <taxon>Craniata</taxon>
        <taxon>Vertebrata</taxon>
        <taxon>Euteleostomi</taxon>
        <taxon>Lepidosauria</taxon>
        <taxon>Squamata</taxon>
        <taxon>Bifurcata</taxon>
        <taxon>Gekkota</taxon>
        <taxon>Sphaerodactylidae</taxon>
        <taxon>Sphaerodactylus</taxon>
    </lineage>
</organism>
<proteinExistence type="predicted"/>
<evidence type="ECO:0000313" key="1">
    <source>
        <dbReference type="EMBL" id="KAH8005813.1"/>
    </source>
</evidence>
<gene>
    <name evidence="1" type="ORF">K3G42_031277</name>
</gene>
<sequence>MECEQLETPDGNKCRERQSKIVLRGKRQGWGVFQQPWPKWRISEGSAKASIVVDTEESFATILVCAKASAVVDTREPFAAILVCATASVVVDTRESFASVLTCAKMSP</sequence>
<reference evidence="1" key="1">
    <citation type="submission" date="2021-08" db="EMBL/GenBank/DDBJ databases">
        <title>The first chromosome-level gecko genome reveals the dynamic sex chromosomes of Neotropical dwarf geckos (Sphaerodactylidae: Sphaerodactylus).</title>
        <authorList>
            <person name="Pinto B.J."/>
            <person name="Keating S.E."/>
            <person name="Gamble T."/>
        </authorList>
    </citation>
    <scope>NUCLEOTIDE SEQUENCE</scope>
    <source>
        <strain evidence="1">TG3544</strain>
    </source>
</reference>
<accession>A0ACB8FJU8</accession>
<comment type="caution">
    <text evidence="1">The sequence shown here is derived from an EMBL/GenBank/DDBJ whole genome shotgun (WGS) entry which is preliminary data.</text>
</comment>
<protein>
    <submittedName>
        <fullName evidence="1">Uncharacterized protein</fullName>
    </submittedName>
</protein>